<proteinExistence type="predicted"/>
<feature type="compositionally biased region" description="Low complexity" evidence="1">
    <location>
        <begin position="17"/>
        <end position="30"/>
    </location>
</feature>
<comment type="caution">
    <text evidence="2">The sequence shown here is derived from an EMBL/GenBank/DDBJ whole genome shotgun (WGS) entry which is preliminary data.</text>
</comment>
<organism evidence="2 3">
    <name type="scientific">Thanatephorus cucumeris (strain AG1-IA)</name>
    <name type="common">Rice sheath blight fungus</name>
    <name type="synonym">Rhizoctonia solani</name>
    <dbReference type="NCBI Taxonomy" id="983506"/>
    <lineage>
        <taxon>Eukaryota</taxon>
        <taxon>Fungi</taxon>
        <taxon>Dikarya</taxon>
        <taxon>Basidiomycota</taxon>
        <taxon>Agaricomycotina</taxon>
        <taxon>Agaricomycetes</taxon>
        <taxon>Cantharellales</taxon>
        <taxon>Ceratobasidiaceae</taxon>
        <taxon>Rhizoctonia</taxon>
        <taxon>Rhizoctonia solani AG-1</taxon>
    </lineage>
</organism>
<name>L8WGX4_THACA</name>
<gene>
    <name evidence="2" type="ORF">AG1IA_09993</name>
</gene>
<reference evidence="2 3" key="1">
    <citation type="journal article" date="2013" name="Nat. Commun.">
        <title>The evolution and pathogenic mechanisms of the rice sheath blight pathogen.</title>
        <authorList>
            <person name="Zheng A."/>
            <person name="Lin R."/>
            <person name="Xu L."/>
            <person name="Qin P."/>
            <person name="Tang C."/>
            <person name="Ai P."/>
            <person name="Zhang D."/>
            <person name="Liu Y."/>
            <person name="Sun Z."/>
            <person name="Feng H."/>
            <person name="Wang Y."/>
            <person name="Chen Y."/>
            <person name="Liang X."/>
            <person name="Fu R."/>
            <person name="Li Q."/>
            <person name="Zhang J."/>
            <person name="Yu X."/>
            <person name="Xie Z."/>
            <person name="Ding L."/>
            <person name="Guan P."/>
            <person name="Tang J."/>
            <person name="Liang Y."/>
            <person name="Wang S."/>
            <person name="Deng Q."/>
            <person name="Li S."/>
            <person name="Zhu J."/>
            <person name="Wang L."/>
            <person name="Liu H."/>
            <person name="Li P."/>
        </authorList>
    </citation>
    <scope>NUCLEOTIDE SEQUENCE [LARGE SCALE GENOMIC DNA]</scope>
    <source>
        <strain evidence="3">AG-1 IA</strain>
    </source>
</reference>
<dbReference type="Proteomes" id="UP000011668">
    <property type="component" value="Unassembled WGS sequence"/>
</dbReference>
<sequence>MDQRDTPISNQSGQFDPTEPTPTGQEGTPGNDTAEVGESQNITMGNIPPGSSSFASPAVQLVSPGFRPTLLVFTLNTNIECVLRLVIKATPSPTESHIYTQ</sequence>
<evidence type="ECO:0000313" key="3">
    <source>
        <dbReference type="Proteomes" id="UP000011668"/>
    </source>
</evidence>
<dbReference type="AlphaFoldDB" id="L8WGX4"/>
<accession>L8WGX4</accession>
<evidence type="ECO:0000313" key="2">
    <source>
        <dbReference type="EMBL" id="ELU35977.1"/>
    </source>
</evidence>
<feature type="compositionally biased region" description="Polar residues" evidence="1">
    <location>
        <begin position="1"/>
        <end position="15"/>
    </location>
</feature>
<dbReference type="EMBL" id="AFRT01004688">
    <property type="protein sequence ID" value="ELU35977.1"/>
    <property type="molecule type" value="Genomic_DNA"/>
</dbReference>
<dbReference type="HOGENOM" id="CLU_2293601_0_0_1"/>
<keyword evidence="3" id="KW-1185">Reference proteome</keyword>
<protein>
    <submittedName>
        <fullName evidence="2">Uncharacterized protein</fullName>
    </submittedName>
</protein>
<evidence type="ECO:0000256" key="1">
    <source>
        <dbReference type="SAM" id="MobiDB-lite"/>
    </source>
</evidence>
<feature type="compositionally biased region" description="Polar residues" evidence="1">
    <location>
        <begin position="38"/>
        <end position="55"/>
    </location>
</feature>
<feature type="region of interest" description="Disordered" evidence="1">
    <location>
        <begin position="1"/>
        <end position="57"/>
    </location>
</feature>